<accession>A0A6N8GL55</accession>
<comment type="caution">
    <text evidence="2">The sequence shown here is derived from an EMBL/GenBank/DDBJ whole genome shotgun (WGS) entry which is preliminary data.</text>
</comment>
<proteinExistence type="predicted"/>
<keyword evidence="1" id="KW-1133">Transmembrane helix</keyword>
<evidence type="ECO:0000313" key="2">
    <source>
        <dbReference type="EMBL" id="MUN63841.1"/>
    </source>
</evidence>
<feature type="transmembrane region" description="Helical" evidence="1">
    <location>
        <begin position="26"/>
        <end position="50"/>
    </location>
</feature>
<keyword evidence="1" id="KW-0812">Transmembrane</keyword>
<keyword evidence="1" id="KW-0472">Membrane</keyword>
<organism evidence="2 3">
    <name type="scientific">Kocuria sediminis</name>
    <dbReference type="NCBI Taxonomy" id="1038857"/>
    <lineage>
        <taxon>Bacteria</taxon>
        <taxon>Bacillati</taxon>
        <taxon>Actinomycetota</taxon>
        <taxon>Actinomycetes</taxon>
        <taxon>Micrococcales</taxon>
        <taxon>Micrococcaceae</taxon>
        <taxon>Kocuria</taxon>
    </lineage>
</organism>
<keyword evidence="3" id="KW-1185">Reference proteome</keyword>
<reference evidence="2 3" key="1">
    <citation type="submission" date="2019-12" db="EMBL/GenBank/DDBJ databases">
        <authorList>
            <person name="Shi Y."/>
        </authorList>
    </citation>
    <scope>NUCLEOTIDE SEQUENCE [LARGE SCALE GENOMIC DNA]</scope>
    <source>
        <strain evidence="2 3">JCM 17929</strain>
    </source>
</reference>
<sequence length="61" mass="6584">MTHMRKNVTAPARHQTPLAEELRVPFWIVLAGVGAGALWALAGVVVGSWVRSRGLRARGAH</sequence>
<dbReference type="Proteomes" id="UP000436989">
    <property type="component" value="Unassembled WGS sequence"/>
</dbReference>
<dbReference type="EMBL" id="WOGU01000009">
    <property type="protein sequence ID" value="MUN63841.1"/>
    <property type="molecule type" value="Genomic_DNA"/>
</dbReference>
<gene>
    <name evidence="2" type="ORF">GMA12_11955</name>
</gene>
<dbReference type="AlphaFoldDB" id="A0A6N8GL55"/>
<evidence type="ECO:0000256" key="1">
    <source>
        <dbReference type="SAM" id="Phobius"/>
    </source>
</evidence>
<dbReference type="RefSeq" id="WP_147017581.1">
    <property type="nucleotide sequence ID" value="NZ_WOGU01000009.1"/>
</dbReference>
<evidence type="ECO:0000313" key="3">
    <source>
        <dbReference type="Proteomes" id="UP000436989"/>
    </source>
</evidence>
<protein>
    <submittedName>
        <fullName evidence="2">Uncharacterized protein</fullName>
    </submittedName>
</protein>
<name>A0A6N8GL55_9MICC</name>